<name>A0A2N5ELY8_9GAMM</name>
<evidence type="ECO:0000313" key="3">
    <source>
        <dbReference type="EMBL" id="PLR48438.1"/>
    </source>
</evidence>
<keyword evidence="4" id="KW-1185">Reference proteome</keyword>
<dbReference type="AlphaFoldDB" id="A0A2N5ELY8"/>
<dbReference type="Proteomes" id="UP000234626">
    <property type="component" value="Unassembled WGS sequence"/>
</dbReference>
<feature type="domain" description="Bacterial Ig-like" evidence="2">
    <location>
        <begin position="1022"/>
        <end position="1119"/>
    </location>
</feature>
<feature type="domain" description="Bacterial Ig-like" evidence="2">
    <location>
        <begin position="228"/>
        <end position="319"/>
    </location>
</feature>
<dbReference type="PANTHER" id="PTHR14795">
    <property type="entry name" value="HELICASE RELATED"/>
    <property type="match status" value="1"/>
</dbReference>
<feature type="compositionally biased region" description="Basic and acidic residues" evidence="1">
    <location>
        <begin position="186"/>
        <end position="204"/>
    </location>
</feature>
<evidence type="ECO:0000313" key="4">
    <source>
        <dbReference type="Proteomes" id="UP000234626"/>
    </source>
</evidence>
<organism evidence="3 4">
    <name type="scientific">Chimaeribacter arupi</name>
    <dbReference type="NCBI Taxonomy" id="2060066"/>
    <lineage>
        <taxon>Bacteria</taxon>
        <taxon>Pseudomonadati</taxon>
        <taxon>Pseudomonadota</taxon>
        <taxon>Gammaproteobacteria</taxon>
        <taxon>Enterobacterales</taxon>
        <taxon>Yersiniaceae</taxon>
        <taxon>Chimaeribacter</taxon>
    </lineage>
</organism>
<feature type="domain" description="Bacterial Ig-like" evidence="2">
    <location>
        <begin position="824"/>
        <end position="920"/>
    </location>
</feature>
<sequence length="1183" mass="125202">MSNKTIFINDSSIVDLSQYGSQEEARFVISGTDLKFIFAGGQTVNIVNGAMYSSLENSKVAFAFKDGEISGNQLLKSIDLSNLEIERLDSSLSDARQNNTQQERADNKQKEYEKRLADVNKEAENIKKEAEALKAEAEEAQKAAKDVEQQLQEFLDNKAKQQAATSGGVSAELGDAQQPAFPKKKKMEEEGVAESERLKLEDSHSSFSSSSASTAEGEDIIVKPLDISLKLDERSDSGVKNDNITSAVNPVFIGSTEPNATVTLKIDGIVVALATSDGMGNFVIPVPSALADGQHTVQADVDDGKGGSGSIQVMVTIDTVTDAPTFELSQQYAIPLEDQIPGENLTRFAQAKIEGTAEANASIDIYANETLLATVKADADGNWSYQFSEGELKEGTNDIVIIATDRADNSASTSGVITLDTIPPEMPEILLDESSDTGTYSDDLLTNEITPGFHGKAEPDSVLELYVNGYKITDVAVDDKGNWHYTLDSDVILADGNYTVQVIASDRAGNTSSNQVDIEIDTNIDAFSLQLAAGNDSGIMGDNYTNVVNPTFSGKTDAFSQLTVKNITTGESIDIKAAQNGSFTFQFPGDSAEGINQLVITVVDVAGNTQDYDFSYTLDTVPPEIPTVTLEESVTSRSGDTLTSDNTPHLHGSAEAGSTVTIFIEGKKYATVQADENGTWSYEITAALKDGEYNVTVTATDLAGNISLPSDVYPFTVDTETLIPVAALDAEDDAGSSNSDWITNHNDMLQLHGTAEKYATVSIMLDGRLLGTALADENGVWACEINPNPALADDVYKVGIIAKDEIGNVANSTYDLVIDTVTDTPTLMIDAASDTGVDDNDSITKDPQPLFKGTAEAGAEVALFVNGINYGSAVADKNGNWSFRVPADKKLAEGEYSVMVVSTDIAGNSASSVPVPVIIDLHTDLPTLNLDSDSGDSAQDHITNISSPSFSGTAEPFASVTVYCDGNNVGKASADANGHWQFTYSYSDPLAEGSYAFHVTVMDVAGNTATSEKLNITVDTSLNIPSVDLAAHADTGISPTDNIINSKNPEFVLNNVDKDVTHVTITIDGVDYPVTQNNGSWAFTAPVGLSDGEHVISATITDLAGNSTTSDALIITIDTAINAPVVTLSDDTGVQGDSQTNDTTPGFAIATDSDVVTVMVSIDGGAPQAAVQDAAGQWHFVTP</sequence>
<feature type="non-terminal residue" evidence="3">
    <location>
        <position position="1183"/>
    </location>
</feature>
<feature type="region of interest" description="Disordered" evidence="1">
    <location>
        <begin position="92"/>
        <end position="111"/>
    </location>
</feature>
<dbReference type="Gene3D" id="2.60.40.10">
    <property type="entry name" value="Immunoglobulins"/>
    <property type="match status" value="9"/>
</dbReference>
<gene>
    <name evidence="3" type="ORF">CYR34_13170</name>
</gene>
<accession>A0A2N5ELY8</accession>
<feature type="domain" description="Bacterial Ig-like" evidence="2">
    <location>
        <begin position="626"/>
        <end position="719"/>
    </location>
</feature>
<protein>
    <recommendedName>
        <fullName evidence="2">Bacterial Ig-like domain-containing protein</fullName>
    </recommendedName>
</protein>
<dbReference type="InterPro" id="IPR013783">
    <property type="entry name" value="Ig-like_fold"/>
</dbReference>
<comment type="caution">
    <text evidence="3">The sequence shown here is derived from an EMBL/GenBank/DDBJ whole genome shotgun (WGS) entry which is preliminary data.</text>
</comment>
<dbReference type="PANTHER" id="PTHR14795:SF0">
    <property type="entry name" value="TRANSMEMBRANE PROTEIN 62"/>
    <property type="match status" value="1"/>
</dbReference>
<feature type="domain" description="Bacterial Ig-like" evidence="2">
    <location>
        <begin position="525"/>
        <end position="620"/>
    </location>
</feature>
<feature type="compositionally biased region" description="Polar residues" evidence="1">
    <location>
        <begin position="631"/>
        <end position="647"/>
    </location>
</feature>
<dbReference type="RefSeq" id="WP_175579013.1">
    <property type="nucleotide sequence ID" value="NZ_PJZK01000012.1"/>
</dbReference>
<feature type="domain" description="Bacterial Ig-like" evidence="2">
    <location>
        <begin position="723"/>
        <end position="820"/>
    </location>
</feature>
<dbReference type="EMBL" id="PJZK01000012">
    <property type="protein sequence ID" value="PLR48438.1"/>
    <property type="molecule type" value="Genomic_DNA"/>
</dbReference>
<feature type="domain" description="Bacterial Ig-like" evidence="2">
    <location>
        <begin position="343"/>
        <end position="421"/>
    </location>
</feature>
<reference evidence="3 4" key="1">
    <citation type="submission" date="2017-12" db="EMBL/GenBank/DDBJ databases">
        <title>Characterization of six clinical isolates of Enterochimera gen. nov., a novel genus of the Yersiniaciae family and the three species Enterochimera arupensis sp. nov., Enterochimera coloradensis sp. nov, and Enterochimera californica sp. nov.</title>
        <authorList>
            <person name="Rossi A."/>
            <person name="Fisher M."/>
        </authorList>
    </citation>
    <scope>NUCLEOTIDE SEQUENCE [LARGE SCALE GENOMIC DNA]</scope>
    <source>
        <strain evidence="3 4">2016Iso1</strain>
    </source>
</reference>
<dbReference type="Pfam" id="PF19077">
    <property type="entry name" value="Big_13"/>
    <property type="match status" value="10"/>
</dbReference>
<feature type="domain" description="Bacterial Ig-like" evidence="2">
    <location>
        <begin position="1124"/>
        <end position="1181"/>
    </location>
</feature>
<feature type="domain" description="Bacterial Ig-like" evidence="2">
    <location>
        <begin position="926"/>
        <end position="1020"/>
    </location>
</feature>
<feature type="region of interest" description="Disordered" evidence="1">
    <location>
        <begin position="158"/>
        <end position="215"/>
    </location>
</feature>
<evidence type="ECO:0000256" key="1">
    <source>
        <dbReference type="SAM" id="MobiDB-lite"/>
    </source>
</evidence>
<feature type="compositionally biased region" description="Polar residues" evidence="1">
    <location>
        <begin position="92"/>
        <end position="102"/>
    </location>
</feature>
<dbReference type="NCBIfam" id="NF033510">
    <property type="entry name" value="Ca_tandemer"/>
    <property type="match status" value="8"/>
</dbReference>
<evidence type="ECO:0000259" key="2">
    <source>
        <dbReference type="Pfam" id="PF19077"/>
    </source>
</evidence>
<dbReference type="InterPro" id="IPR044016">
    <property type="entry name" value="Big_13"/>
</dbReference>
<proteinExistence type="predicted"/>
<dbReference type="Gene3D" id="6.20.50.90">
    <property type="match status" value="1"/>
</dbReference>
<feature type="region of interest" description="Disordered" evidence="1">
    <location>
        <begin position="631"/>
        <end position="651"/>
    </location>
</feature>
<feature type="domain" description="Bacterial Ig-like" evidence="2">
    <location>
        <begin position="426"/>
        <end position="522"/>
    </location>
</feature>